<evidence type="ECO:0000313" key="1">
    <source>
        <dbReference type="EMBL" id="KAH1171131.1"/>
    </source>
</evidence>
<protein>
    <submittedName>
        <fullName evidence="1">Uncharacterized protein</fullName>
    </submittedName>
</protein>
<evidence type="ECO:0000313" key="2">
    <source>
        <dbReference type="Proteomes" id="UP000827986"/>
    </source>
</evidence>
<gene>
    <name evidence="1" type="ORF">KIL84_006749</name>
</gene>
<reference evidence="1" key="1">
    <citation type="submission" date="2021-09" db="EMBL/GenBank/DDBJ databases">
        <title>The genome of Mauremys mutica provides insights into the evolution of semi-aquatic lifestyle.</title>
        <authorList>
            <person name="Gong S."/>
            <person name="Gao Y."/>
        </authorList>
    </citation>
    <scope>NUCLEOTIDE SEQUENCE</scope>
    <source>
        <strain evidence="1">MM-2020</strain>
        <tissue evidence="1">Muscle</tissue>
    </source>
</reference>
<accession>A0A9D3X1I1</accession>
<dbReference type="Proteomes" id="UP000827986">
    <property type="component" value="Unassembled WGS sequence"/>
</dbReference>
<dbReference type="EMBL" id="JAHDVG010000483">
    <property type="protein sequence ID" value="KAH1171131.1"/>
    <property type="molecule type" value="Genomic_DNA"/>
</dbReference>
<proteinExistence type="predicted"/>
<name>A0A9D3X1I1_9SAUR</name>
<organism evidence="1 2">
    <name type="scientific">Mauremys mutica</name>
    <name type="common">yellowpond turtle</name>
    <dbReference type="NCBI Taxonomy" id="74926"/>
    <lineage>
        <taxon>Eukaryota</taxon>
        <taxon>Metazoa</taxon>
        <taxon>Chordata</taxon>
        <taxon>Craniata</taxon>
        <taxon>Vertebrata</taxon>
        <taxon>Euteleostomi</taxon>
        <taxon>Archelosauria</taxon>
        <taxon>Testudinata</taxon>
        <taxon>Testudines</taxon>
        <taxon>Cryptodira</taxon>
        <taxon>Durocryptodira</taxon>
        <taxon>Testudinoidea</taxon>
        <taxon>Geoemydidae</taxon>
        <taxon>Geoemydinae</taxon>
        <taxon>Mauremys</taxon>
    </lineage>
</organism>
<sequence length="100" mass="11328">MQPVDFISPPGNLVCFFPLNKGCNLQGEGGRPTHREREWLLREMRQRNKGGEERFRAAPAGARCLDFLVLKLQSILNKEQVFLGTHCCLSKTDLALCELL</sequence>
<dbReference type="AlphaFoldDB" id="A0A9D3X1I1"/>
<comment type="caution">
    <text evidence="1">The sequence shown here is derived from an EMBL/GenBank/DDBJ whole genome shotgun (WGS) entry which is preliminary data.</text>
</comment>
<keyword evidence="2" id="KW-1185">Reference proteome</keyword>